<evidence type="ECO:0000256" key="6">
    <source>
        <dbReference type="ARBA" id="ARBA00023141"/>
    </source>
</evidence>
<dbReference type="UniPathway" id="UPA00053">
    <property type="reaction ID" value="UER00088"/>
</dbReference>
<dbReference type="Pfam" id="PF01202">
    <property type="entry name" value="SKI"/>
    <property type="match status" value="1"/>
</dbReference>
<accession>A0A4Q4KHY5</accession>
<gene>
    <name evidence="7" type="primary">aroK</name>
    <name evidence="8" type="ORF">ERX46_16640</name>
</gene>
<comment type="similarity">
    <text evidence="7">Belongs to the shikimate kinase family.</text>
</comment>
<feature type="binding site" evidence="7">
    <location>
        <position position="35"/>
    </location>
    <ligand>
        <name>substrate</name>
    </ligand>
</feature>
<keyword evidence="2 7" id="KW-0808">Transferase</keyword>
<dbReference type="SUPFAM" id="SSF52540">
    <property type="entry name" value="P-loop containing nucleoside triphosphate hydrolases"/>
    <property type="match status" value="1"/>
</dbReference>
<sequence length="174" mass="20200">MQSNLIFLIGFMGVGKTTIGKRLASKLNIPFVDLDQEIEEKFKISINEFFSKYGEATFRKEETKMLESVITKFDKGIISVGGGLPCFNQNMERMNANGTTCYLHRPAKELFQRLINSKTDRPLLRDLNDDELLSFIDTKLLEREVYYNQAQFKFTREEQELNQIITVLNINEVK</sequence>
<dbReference type="EC" id="2.7.1.71" evidence="7"/>
<feature type="binding site" evidence="7">
    <location>
        <position position="143"/>
    </location>
    <ligand>
        <name>substrate</name>
    </ligand>
</feature>
<keyword evidence="4 7" id="KW-0418">Kinase</keyword>
<keyword evidence="1 7" id="KW-0028">Amino-acid biosynthesis</keyword>
<feature type="binding site" evidence="7">
    <location>
        <begin position="13"/>
        <end position="18"/>
    </location>
    <ligand>
        <name>ATP</name>
        <dbReference type="ChEBI" id="CHEBI:30616"/>
    </ligand>
</feature>
<reference evidence="8 9" key="1">
    <citation type="submission" date="2019-02" db="EMBL/GenBank/DDBJ databases">
        <title>Genome sequence of the sea-ice species Brumimicrobium glaciale.</title>
        <authorList>
            <person name="Bowman J.P."/>
        </authorList>
    </citation>
    <scope>NUCLEOTIDE SEQUENCE [LARGE SCALE GENOMIC DNA]</scope>
    <source>
        <strain evidence="8 9">IC156</strain>
    </source>
</reference>
<dbReference type="CDD" id="cd00464">
    <property type="entry name" value="SK"/>
    <property type="match status" value="1"/>
</dbReference>
<keyword evidence="7" id="KW-0460">Magnesium</keyword>
<keyword evidence="7" id="KW-0479">Metal-binding</keyword>
<evidence type="ECO:0000256" key="1">
    <source>
        <dbReference type="ARBA" id="ARBA00022605"/>
    </source>
</evidence>
<dbReference type="Proteomes" id="UP000293952">
    <property type="component" value="Unassembled WGS sequence"/>
</dbReference>
<evidence type="ECO:0000256" key="7">
    <source>
        <dbReference type="HAMAP-Rule" id="MF_00109"/>
    </source>
</evidence>
<dbReference type="GO" id="GO:0005829">
    <property type="term" value="C:cytosol"/>
    <property type="evidence" value="ECO:0007669"/>
    <property type="project" value="TreeGrafter"/>
</dbReference>
<dbReference type="OrthoDB" id="9800332at2"/>
<keyword evidence="7" id="KW-0963">Cytoplasm</keyword>
<dbReference type="AlphaFoldDB" id="A0A4Q4KHY5"/>
<feature type="binding site" evidence="7">
    <location>
        <position position="121"/>
    </location>
    <ligand>
        <name>ATP</name>
        <dbReference type="ChEBI" id="CHEBI:30616"/>
    </ligand>
</feature>
<dbReference type="InterPro" id="IPR000623">
    <property type="entry name" value="Shikimate_kinase/TSH1"/>
</dbReference>
<comment type="function">
    <text evidence="7">Catalyzes the specific phosphorylation of the 3-hydroxyl group of shikimic acid using ATP as a cosubstrate.</text>
</comment>
<comment type="catalytic activity">
    <reaction evidence="7">
        <text>shikimate + ATP = 3-phosphoshikimate + ADP + H(+)</text>
        <dbReference type="Rhea" id="RHEA:13121"/>
        <dbReference type="ChEBI" id="CHEBI:15378"/>
        <dbReference type="ChEBI" id="CHEBI:30616"/>
        <dbReference type="ChEBI" id="CHEBI:36208"/>
        <dbReference type="ChEBI" id="CHEBI:145989"/>
        <dbReference type="ChEBI" id="CHEBI:456216"/>
        <dbReference type="EC" id="2.7.1.71"/>
    </reaction>
</comment>
<dbReference type="PANTHER" id="PTHR21087:SF16">
    <property type="entry name" value="SHIKIMATE KINASE 1, CHLOROPLASTIC"/>
    <property type="match status" value="1"/>
</dbReference>
<dbReference type="GO" id="GO:0004765">
    <property type="term" value="F:shikimate kinase activity"/>
    <property type="evidence" value="ECO:0007669"/>
    <property type="project" value="UniProtKB-UniRule"/>
</dbReference>
<name>A0A4Q4KHY5_9FLAO</name>
<feature type="binding site" evidence="7">
    <location>
        <position position="59"/>
    </location>
    <ligand>
        <name>substrate</name>
    </ligand>
</feature>
<dbReference type="GO" id="GO:0008652">
    <property type="term" value="P:amino acid biosynthetic process"/>
    <property type="evidence" value="ECO:0007669"/>
    <property type="project" value="UniProtKB-KW"/>
</dbReference>
<dbReference type="HAMAP" id="MF_00109">
    <property type="entry name" value="Shikimate_kinase"/>
    <property type="match status" value="1"/>
</dbReference>
<dbReference type="PRINTS" id="PR01100">
    <property type="entry name" value="SHIKIMTKNASE"/>
</dbReference>
<dbReference type="PANTHER" id="PTHR21087">
    <property type="entry name" value="SHIKIMATE KINASE"/>
    <property type="match status" value="1"/>
</dbReference>
<comment type="caution">
    <text evidence="8">The sequence shown here is derived from an EMBL/GenBank/DDBJ whole genome shotgun (WGS) entry which is preliminary data.</text>
</comment>
<comment type="subunit">
    <text evidence="7">Monomer.</text>
</comment>
<comment type="caution">
    <text evidence="7">Lacks conserved residue(s) required for the propagation of feature annotation.</text>
</comment>
<dbReference type="Gene3D" id="3.40.50.300">
    <property type="entry name" value="P-loop containing nucleotide triphosphate hydrolases"/>
    <property type="match status" value="1"/>
</dbReference>
<feature type="binding site" evidence="7">
    <location>
        <position position="17"/>
    </location>
    <ligand>
        <name>Mg(2+)</name>
        <dbReference type="ChEBI" id="CHEBI:18420"/>
    </ligand>
</feature>
<protein>
    <recommendedName>
        <fullName evidence="7">Shikimate kinase</fullName>
        <shortName evidence="7">SK</shortName>
        <ecNumber evidence="7">2.7.1.71</ecNumber>
    </recommendedName>
</protein>
<dbReference type="RefSeq" id="WP_130094995.1">
    <property type="nucleotide sequence ID" value="NZ_SETE01000009.1"/>
</dbReference>
<comment type="cofactor">
    <cofactor evidence="7">
        <name>Mg(2+)</name>
        <dbReference type="ChEBI" id="CHEBI:18420"/>
    </cofactor>
    <text evidence="7">Binds 1 Mg(2+) ion per subunit.</text>
</comment>
<keyword evidence="6 7" id="KW-0057">Aromatic amino acid biosynthesis</keyword>
<keyword evidence="5 7" id="KW-0067">ATP-binding</keyword>
<organism evidence="8 9">
    <name type="scientific">Brumimicrobium glaciale</name>
    <dbReference type="NCBI Taxonomy" id="200475"/>
    <lineage>
        <taxon>Bacteria</taxon>
        <taxon>Pseudomonadati</taxon>
        <taxon>Bacteroidota</taxon>
        <taxon>Flavobacteriia</taxon>
        <taxon>Flavobacteriales</taxon>
        <taxon>Crocinitomicaceae</taxon>
        <taxon>Brumimicrobium</taxon>
    </lineage>
</organism>
<dbReference type="GO" id="GO:0009423">
    <property type="term" value="P:chorismate biosynthetic process"/>
    <property type="evidence" value="ECO:0007669"/>
    <property type="project" value="UniProtKB-UniRule"/>
</dbReference>
<evidence type="ECO:0000313" key="8">
    <source>
        <dbReference type="EMBL" id="RYM31309.1"/>
    </source>
</evidence>
<evidence type="ECO:0000256" key="5">
    <source>
        <dbReference type="ARBA" id="ARBA00022840"/>
    </source>
</evidence>
<keyword evidence="9" id="KW-1185">Reference proteome</keyword>
<feature type="binding site" evidence="7">
    <location>
        <position position="82"/>
    </location>
    <ligand>
        <name>substrate</name>
    </ligand>
</feature>
<dbReference type="GO" id="GO:0009073">
    <property type="term" value="P:aromatic amino acid family biosynthetic process"/>
    <property type="evidence" value="ECO:0007669"/>
    <property type="project" value="UniProtKB-KW"/>
</dbReference>
<dbReference type="InterPro" id="IPR031322">
    <property type="entry name" value="Shikimate/glucono_kinase"/>
</dbReference>
<dbReference type="GO" id="GO:0005524">
    <property type="term" value="F:ATP binding"/>
    <property type="evidence" value="ECO:0007669"/>
    <property type="project" value="UniProtKB-UniRule"/>
</dbReference>
<proteinExistence type="inferred from homology"/>
<evidence type="ECO:0000256" key="3">
    <source>
        <dbReference type="ARBA" id="ARBA00022741"/>
    </source>
</evidence>
<comment type="pathway">
    <text evidence="7">Metabolic intermediate biosynthesis; chorismate biosynthesis; chorismate from D-erythrose 4-phosphate and phosphoenolpyruvate: step 5/7.</text>
</comment>
<dbReference type="GO" id="GO:0000287">
    <property type="term" value="F:magnesium ion binding"/>
    <property type="evidence" value="ECO:0007669"/>
    <property type="project" value="UniProtKB-UniRule"/>
</dbReference>
<evidence type="ECO:0000256" key="2">
    <source>
        <dbReference type="ARBA" id="ARBA00022679"/>
    </source>
</evidence>
<dbReference type="EMBL" id="SETE01000009">
    <property type="protein sequence ID" value="RYM31309.1"/>
    <property type="molecule type" value="Genomic_DNA"/>
</dbReference>
<evidence type="ECO:0000313" key="9">
    <source>
        <dbReference type="Proteomes" id="UP000293952"/>
    </source>
</evidence>
<dbReference type="InterPro" id="IPR027417">
    <property type="entry name" value="P-loop_NTPase"/>
</dbReference>
<evidence type="ECO:0000256" key="4">
    <source>
        <dbReference type="ARBA" id="ARBA00022777"/>
    </source>
</evidence>
<comment type="subcellular location">
    <subcellularLocation>
        <location evidence="7">Cytoplasm</location>
    </subcellularLocation>
</comment>
<keyword evidence="3 7" id="KW-0547">Nucleotide-binding</keyword>